<dbReference type="AlphaFoldDB" id="A0A1J3DG82"/>
<evidence type="ECO:0000259" key="1">
    <source>
        <dbReference type="Pfam" id="PF03372"/>
    </source>
</evidence>
<dbReference type="PANTHER" id="PTHR33710:SF71">
    <property type="entry name" value="ENDONUCLEASE_EXONUCLEASE_PHOSPHATASE DOMAIN-CONTAINING PROTEIN"/>
    <property type="match status" value="1"/>
</dbReference>
<sequence length="160" mass="18626">MDVNVQFGAASFFLSCVYGDPTINRRHLLWERVSRIGVGRRDSWCMLGDFNDVLHHGEKIGGPRRRDAYFKPFTEMLSACDMTELPGHGNSFTWGGRRGDFWIQCKLDRVFGNKEWTKQFPVANDRGIRLSQYLSLILQVHRSKVVRVIEHKDQIVHYKV</sequence>
<evidence type="ECO:0000313" key="2">
    <source>
        <dbReference type="EMBL" id="JAU17942.1"/>
    </source>
</evidence>
<dbReference type="InterPro" id="IPR005135">
    <property type="entry name" value="Endo/exonuclease/phosphatase"/>
</dbReference>
<dbReference type="EMBL" id="GEVI01014378">
    <property type="protein sequence ID" value="JAU17942.1"/>
    <property type="molecule type" value="Transcribed_RNA"/>
</dbReference>
<dbReference type="Pfam" id="PF03372">
    <property type="entry name" value="Exo_endo_phos"/>
    <property type="match status" value="1"/>
</dbReference>
<name>A0A1J3DG82_NOCCA</name>
<dbReference type="SUPFAM" id="SSF56219">
    <property type="entry name" value="DNase I-like"/>
    <property type="match status" value="1"/>
</dbReference>
<proteinExistence type="predicted"/>
<gene>
    <name evidence="2" type="ORF">GA_TR19264_c11_g1_i1_g.62480</name>
</gene>
<feature type="domain" description="Endonuclease/exonuclease/phosphatase" evidence="1">
    <location>
        <begin position="18"/>
        <end position="123"/>
    </location>
</feature>
<protein>
    <recommendedName>
        <fullName evidence="1">Endonuclease/exonuclease/phosphatase domain-containing protein</fullName>
    </recommendedName>
</protein>
<accession>A0A1J3DG82</accession>
<dbReference type="GO" id="GO:0003824">
    <property type="term" value="F:catalytic activity"/>
    <property type="evidence" value="ECO:0007669"/>
    <property type="project" value="InterPro"/>
</dbReference>
<dbReference type="PANTHER" id="PTHR33710">
    <property type="entry name" value="BNAC02G09200D PROTEIN"/>
    <property type="match status" value="1"/>
</dbReference>
<reference evidence="2" key="1">
    <citation type="submission" date="2016-07" db="EMBL/GenBank/DDBJ databases">
        <title>De novo transcriptome assembly of four accessions of the metal hyperaccumulator plant Noccaea caerulescens.</title>
        <authorList>
            <person name="Blande D."/>
            <person name="Halimaa P."/>
            <person name="Tervahauta A.I."/>
            <person name="Aarts M.G."/>
            <person name="Karenlampi S.O."/>
        </authorList>
    </citation>
    <scope>NUCLEOTIDE SEQUENCE</scope>
</reference>
<dbReference type="Gene3D" id="3.60.10.10">
    <property type="entry name" value="Endonuclease/exonuclease/phosphatase"/>
    <property type="match status" value="1"/>
</dbReference>
<organism evidence="2">
    <name type="scientific">Noccaea caerulescens</name>
    <name type="common">Alpine penny-cress</name>
    <name type="synonym">Thlaspi caerulescens</name>
    <dbReference type="NCBI Taxonomy" id="107243"/>
    <lineage>
        <taxon>Eukaryota</taxon>
        <taxon>Viridiplantae</taxon>
        <taxon>Streptophyta</taxon>
        <taxon>Embryophyta</taxon>
        <taxon>Tracheophyta</taxon>
        <taxon>Spermatophyta</taxon>
        <taxon>Magnoliopsida</taxon>
        <taxon>eudicotyledons</taxon>
        <taxon>Gunneridae</taxon>
        <taxon>Pentapetalae</taxon>
        <taxon>rosids</taxon>
        <taxon>malvids</taxon>
        <taxon>Brassicales</taxon>
        <taxon>Brassicaceae</taxon>
        <taxon>Coluteocarpeae</taxon>
        <taxon>Noccaea</taxon>
    </lineage>
</organism>
<dbReference type="InterPro" id="IPR036691">
    <property type="entry name" value="Endo/exonu/phosph_ase_sf"/>
</dbReference>